<dbReference type="Proteomes" id="UP000223913">
    <property type="component" value="Unassembled WGS sequence"/>
</dbReference>
<dbReference type="InterPro" id="IPR009959">
    <property type="entry name" value="Cyclase_SnoaL-like"/>
</dbReference>
<dbReference type="PANTHER" id="PTHR38436">
    <property type="entry name" value="POLYKETIDE CYCLASE SNOAL-LIKE DOMAIN"/>
    <property type="match status" value="1"/>
</dbReference>
<dbReference type="GO" id="GO:0030638">
    <property type="term" value="P:polyketide metabolic process"/>
    <property type="evidence" value="ECO:0007669"/>
    <property type="project" value="InterPro"/>
</dbReference>
<reference evidence="2 3" key="1">
    <citation type="submission" date="2017-10" db="EMBL/GenBank/DDBJ databases">
        <title>The draft genome sequence of Lewinella nigricans NBRC 102662.</title>
        <authorList>
            <person name="Wang K."/>
        </authorList>
    </citation>
    <scope>NUCLEOTIDE SEQUENCE [LARGE SCALE GENOMIC DNA]</scope>
    <source>
        <strain evidence="2 3">NBRC 102662</strain>
    </source>
</reference>
<dbReference type="Pfam" id="PF07366">
    <property type="entry name" value="SnoaL"/>
    <property type="match status" value="1"/>
</dbReference>
<dbReference type="AlphaFoldDB" id="A0A2D0NC34"/>
<gene>
    <name evidence="2" type="ORF">CRP01_14785</name>
</gene>
<dbReference type="PANTHER" id="PTHR38436:SF1">
    <property type="entry name" value="ESTER CYCLASE"/>
    <property type="match status" value="1"/>
</dbReference>
<dbReference type="Gene3D" id="3.10.450.50">
    <property type="match status" value="1"/>
</dbReference>
<proteinExistence type="predicted"/>
<evidence type="ECO:0000313" key="2">
    <source>
        <dbReference type="EMBL" id="PHN05739.1"/>
    </source>
</evidence>
<sequence length="166" mass="18826">MKKIILCLLPIWVISIGCAPVQSADPESDLRESNKQLAVNYITEVVNKQQLALIDTLFSPDYTFHEWNGEAVQNLKSGALLSFLEYLFRAFPDLQYTVVDAIAEGDRVALNLSAEGTHRDEFLGFEASGNKVIYREMFFFKMKDNKITEGWAVVDVDRVKSQLQSQ</sequence>
<dbReference type="OrthoDB" id="4774596at2"/>
<dbReference type="RefSeq" id="WP_099150828.1">
    <property type="nucleotide sequence ID" value="NZ_PDUD01000020.1"/>
</dbReference>
<dbReference type="EMBL" id="PDUD01000020">
    <property type="protein sequence ID" value="PHN05739.1"/>
    <property type="molecule type" value="Genomic_DNA"/>
</dbReference>
<dbReference type="PROSITE" id="PS51257">
    <property type="entry name" value="PROKAR_LIPOPROTEIN"/>
    <property type="match status" value="1"/>
</dbReference>
<feature type="chain" id="PRO_5012316394" description="Ester cyclase" evidence="1">
    <location>
        <begin position="24"/>
        <end position="166"/>
    </location>
</feature>
<organism evidence="2 3">
    <name type="scientific">Flavilitoribacter nigricans (strain ATCC 23147 / DSM 23189 / NBRC 102662 / NCIMB 1420 / SS-2)</name>
    <name type="common">Lewinella nigricans</name>
    <dbReference type="NCBI Taxonomy" id="1122177"/>
    <lineage>
        <taxon>Bacteria</taxon>
        <taxon>Pseudomonadati</taxon>
        <taxon>Bacteroidota</taxon>
        <taxon>Saprospiria</taxon>
        <taxon>Saprospirales</taxon>
        <taxon>Lewinellaceae</taxon>
        <taxon>Flavilitoribacter</taxon>
    </lineage>
</organism>
<comment type="caution">
    <text evidence="2">The sequence shown here is derived from an EMBL/GenBank/DDBJ whole genome shotgun (WGS) entry which is preliminary data.</text>
</comment>
<protein>
    <recommendedName>
        <fullName evidence="4">Ester cyclase</fullName>
    </recommendedName>
</protein>
<feature type="signal peptide" evidence="1">
    <location>
        <begin position="1"/>
        <end position="23"/>
    </location>
</feature>
<name>A0A2D0NC34_FLAN2</name>
<keyword evidence="1" id="KW-0732">Signal</keyword>
<dbReference type="SUPFAM" id="SSF54427">
    <property type="entry name" value="NTF2-like"/>
    <property type="match status" value="1"/>
</dbReference>
<keyword evidence="3" id="KW-1185">Reference proteome</keyword>
<dbReference type="InterPro" id="IPR032710">
    <property type="entry name" value="NTF2-like_dom_sf"/>
</dbReference>
<accession>A0A2D0NC34</accession>
<evidence type="ECO:0000256" key="1">
    <source>
        <dbReference type="SAM" id="SignalP"/>
    </source>
</evidence>
<evidence type="ECO:0000313" key="3">
    <source>
        <dbReference type="Proteomes" id="UP000223913"/>
    </source>
</evidence>
<evidence type="ECO:0008006" key="4">
    <source>
        <dbReference type="Google" id="ProtNLM"/>
    </source>
</evidence>